<organism evidence="3">
    <name type="scientific">Guillardia theta</name>
    <name type="common">Cryptophyte</name>
    <name type="synonym">Cryptomonas phi</name>
    <dbReference type="NCBI Taxonomy" id="55529"/>
    <lineage>
        <taxon>Eukaryota</taxon>
        <taxon>Cryptophyceae</taxon>
        <taxon>Pyrenomonadales</taxon>
        <taxon>Geminigeraceae</taxon>
        <taxon>Guillardia</taxon>
    </lineage>
</organism>
<dbReference type="EMBL" id="HBKN01051919">
    <property type="protein sequence ID" value="CAE2342566.1"/>
    <property type="molecule type" value="Transcribed_RNA"/>
</dbReference>
<evidence type="ECO:0000256" key="1">
    <source>
        <dbReference type="SAM" id="MobiDB-lite"/>
    </source>
</evidence>
<dbReference type="SUPFAM" id="SSF82199">
    <property type="entry name" value="SET domain"/>
    <property type="match status" value="1"/>
</dbReference>
<keyword evidence="2" id="KW-0732">Signal</keyword>
<evidence type="ECO:0000313" key="3">
    <source>
        <dbReference type="EMBL" id="CAE2342566.1"/>
    </source>
</evidence>
<name>A0A7S4PS24_GUITH</name>
<dbReference type="PANTHER" id="PTHR13271:SF151">
    <property type="entry name" value="SET DOMAIN-CONTAINING PROTEIN 4"/>
    <property type="match status" value="1"/>
</dbReference>
<sequence>MRGPAGAFLGVLALQELLAVVLSFRASPLFASDPWARRLVASRRRELRVGRRGLTVRASEGGGAGDIVGWALVRGAEISDGIRLGVDEEGVRGWIATRDLLPQEAIIMIPEDFSRLSASFVRQEEGLGLGPLLHEFEEEHAPVEGSPSSSSSLWSDDRALLSLYITAIRVLSRLPGVSLPRGCEEFAVYVASLPADSPDLPMFWGGDRTFLPLHVARAAAGMQEEFERAKHAVRGFLSFVASRRSGRECAMEKLASVKLDIIEEEYRRSWALVVSRSFRRGLSSTLDSVSFRSQYMLPLVDMFNHQSDTVDMQVKQQLREKVKMEVDGPATLMKVEGGRTGWFATRHVRAGAQVSWSYGDISSEELLLDYGFVPDKNLHGHSKFTLVVSSQSLVDKANEMSRGGSLSAESANVKFELVQQMLRSSHEILFSISAFSPSRSFMSVCRLVCIVTEEEMDALSSAVSPCEEDSPPTNFLIDFIGDDNEDRARKFGNELMQQYISKMPNRDSNLQDTRVAMIERLIEEATTIAELTMGRGEKMVQGTALEQKKVKKQEEQKGFHPTERKSKEKKKRQKKQ</sequence>
<evidence type="ECO:0008006" key="4">
    <source>
        <dbReference type="Google" id="ProtNLM"/>
    </source>
</evidence>
<feature type="region of interest" description="Disordered" evidence="1">
    <location>
        <begin position="539"/>
        <end position="576"/>
    </location>
</feature>
<feature type="chain" id="PRO_5031359784" description="SET domain-containing protein" evidence="2">
    <location>
        <begin position="24"/>
        <end position="576"/>
    </location>
</feature>
<dbReference type="CDD" id="cd10527">
    <property type="entry name" value="SET_LSMT"/>
    <property type="match status" value="1"/>
</dbReference>
<feature type="signal peptide" evidence="2">
    <location>
        <begin position="1"/>
        <end position="23"/>
    </location>
</feature>
<protein>
    <recommendedName>
        <fullName evidence="4">SET domain-containing protein</fullName>
    </recommendedName>
</protein>
<feature type="compositionally biased region" description="Basic residues" evidence="1">
    <location>
        <begin position="567"/>
        <end position="576"/>
    </location>
</feature>
<accession>A0A7S4PS24</accession>
<reference evidence="3" key="1">
    <citation type="submission" date="2021-01" db="EMBL/GenBank/DDBJ databases">
        <authorList>
            <person name="Corre E."/>
            <person name="Pelletier E."/>
            <person name="Niang G."/>
            <person name="Scheremetjew M."/>
            <person name="Finn R."/>
            <person name="Kale V."/>
            <person name="Holt S."/>
            <person name="Cochrane G."/>
            <person name="Meng A."/>
            <person name="Brown T."/>
            <person name="Cohen L."/>
        </authorList>
    </citation>
    <scope>NUCLEOTIDE SEQUENCE</scope>
    <source>
        <strain evidence="3">CCMP 2712</strain>
    </source>
</reference>
<dbReference type="InterPro" id="IPR050600">
    <property type="entry name" value="SETD3_SETD6_MTase"/>
</dbReference>
<dbReference type="InterPro" id="IPR046341">
    <property type="entry name" value="SET_dom_sf"/>
</dbReference>
<dbReference type="GO" id="GO:0016279">
    <property type="term" value="F:protein-lysine N-methyltransferase activity"/>
    <property type="evidence" value="ECO:0007669"/>
    <property type="project" value="TreeGrafter"/>
</dbReference>
<dbReference type="Gene3D" id="3.90.1410.10">
    <property type="entry name" value="set domain protein methyltransferase, domain 1"/>
    <property type="match status" value="1"/>
</dbReference>
<evidence type="ECO:0000256" key="2">
    <source>
        <dbReference type="SAM" id="SignalP"/>
    </source>
</evidence>
<dbReference type="AlphaFoldDB" id="A0A7S4PS24"/>
<gene>
    <name evidence="3" type="ORF">GTHE00462_LOCUS40515</name>
</gene>
<feature type="compositionally biased region" description="Basic and acidic residues" evidence="1">
    <location>
        <begin position="546"/>
        <end position="566"/>
    </location>
</feature>
<dbReference type="PANTHER" id="PTHR13271">
    <property type="entry name" value="UNCHARACTERIZED PUTATIVE METHYLTRANSFERASE"/>
    <property type="match status" value="1"/>
</dbReference>
<proteinExistence type="predicted"/>